<evidence type="ECO:0000256" key="1">
    <source>
        <dbReference type="SAM" id="MobiDB-lite"/>
    </source>
</evidence>
<keyword evidence="2" id="KW-0812">Transmembrane</keyword>
<dbReference type="PANTHER" id="PTHR34717">
    <property type="entry name" value="EG:BACR7A4.20 PROTEIN"/>
    <property type="match status" value="1"/>
</dbReference>
<dbReference type="EMBL" id="NEVH01006565">
    <property type="protein sequence ID" value="PNF37924.1"/>
    <property type="molecule type" value="Genomic_DNA"/>
</dbReference>
<organism evidence="3 4">
    <name type="scientific">Cryptotermes secundus</name>
    <dbReference type="NCBI Taxonomy" id="105785"/>
    <lineage>
        <taxon>Eukaryota</taxon>
        <taxon>Metazoa</taxon>
        <taxon>Ecdysozoa</taxon>
        <taxon>Arthropoda</taxon>
        <taxon>Hexapoda</taxon>
        <taxon>Insecta</taxon>
        <taxon>Pterygota</taxon>
        <taxon>Neoptera</taxon>
        <taxon>Polyneoptera</taxon>
        <taxon>Dictyoptera</taxon>
        <taxon>Blattodea</taxon>
        <taxon>Blattoidea</taxon>
        <taxon>Termitoidae</taxon>
        <taxon>Kalotermitidae</taxon>
        <taxon>Cryptotermitinae</taxon>
        <taxon>Cryptotermes</taxon>
    </lineage>
</organism>
<dbReference type="STRING" id="105785.A0A2J7RAS1"/>
<reference evidence="3 4" key="1">
    <citation type="submission" date="2017-12" db="EMBL/GenBank/DDBJ databases">
        <title>Hemimetabolous genomes reveal molecular basis of termite eusociality.</title>
        <authorList>
            <person name="Harrison M.C."/>
            <person name="Jongepier E."/>
            <person name="Robertson H.M."/>
            <person name="Arning N."/>
            <person name="Bitard-Feildel T."/>
            <person name="Chao H."/>
            <person name="Childers C.P."/>
            <person name="Dinh H."/>
            <person name="Doddapaneni H."/>
            <person name="Dugan S."/>
            <person name="Gowin J."/>
            <person name="Greiner C."/>
            <person name="Han Y."/>
            <person name="Hu H."/>
            <person name="Hughes D.S.T."/>
            <person name="Huylmans A.-K."/>
            <person name="Kemena C."/>
            <person name="Kremer L.P.M."/>
            <person name="Lee S.L."/>
            <person name="Lopez-Ezquerra A."/>
            <person name="Mallet L."/>
            <person name="Monroy-Kuhn J.M."/>
            <person name="Moser A."/>
            <person name="Murali S.C."/>
            <person name="Muzny D.M."/>
            <person name="Otani S."/>
            <person name="Piulachs M.-D."/>
            <person name="Poelchau M."/>
            <person name="Qu J."/>
            <person name="Schaub F."/>
            <person name="Wada-Katsumata A."/>
            <person name="Worley K.C."/>
            <person name="Xie Q."/>
            <person name="Ylla G."/>
            <person name="Poulsen M."/>
            <person name="Gibbs R.A."/>
            <person name="Schal C."/>
            <person name="Richards S."/>
            <person name="Belles X."/>
            <person name="Korb J."/>
            <person name="Bornberg-Bauer E."/>
        </authorList>
    </citation>
    <scope>NUCLEOTIDE SEQUENCE [LARGE SCALE GENOMIC DNA]</scope>
    <source>
        <tissue evidence="3">Whole body</tissue>
    </source>
</reference>
<proteinExistence type="predicted"/>
<dbReference type="PANTHER" id="PTHR34717:SF1">
    <property type="entry name" value="EG:BACR7A4.20 PROTEIN"/>
    <property type="match status" value="1"/>
</dbReference>
<dbReference type="Proteomes" id="UP000235965">
    <property type="component" value="Unassembled WGS sequence"/>
</dbReference>
<protein>
    <submittedName>
        <fullName evidence="3">Uncharacterized protein</fullName>
    </submittedName>
</protein>
<dbReference type="OrthoDB" id="5798273at2759"/>
<feature type="transmembrane region" description="Helical" evidence="2">
    <location>
        <begin position="12"/>
        <end position="28"/>
    </location>
</feature>
<evidence type="ECO:0000256" key="2">
    <source>
        <dbReference type="SAM" id="Phobius"/>
    </source>
</evidence>
<dbReference type="InParanoid" id="A0A2J7RAS1"/>
<sequence>MLVDVVHSLNMFLYLSLAVITIVVIKLFQKRNERATFGIYQKPGRWYFLKLSLMLLLLKTRKAIDRWQLQWKKARDSSNAGYGFKSRVSPEDMDKQQPLSNHPKAIDAVYFNAASRDGHQLVVGTAHRPHGVVNGFMCLRVPDIGLLMTPKLPDTITFRTEEEGTHYGAEGIRLKPVKPMKSWDIMYDGKMKLHGDPKKMYDVALYVKFTSSLPYFDFDTDMEELAVAKGMALEPWSQEYFSIVRDFHQTHYEQHGSFEGHVVINGNKYPLCLDGARDHSYARKRDWSNFHRYVIHFITLENGARMTITVVCVPMVFSRMAMGYMYKPDDTLLPIQWCDLKLQYHGENGKPPSDYSFFFQAGGEKYHVQVDIAESFEFFMGWEWEARIVENLAHFTVNGVAGWGAVEWEYRHLGGRPGEVASNDPPFTHQI</sequence>
<keyword evidence="2" id="KW-1133">Transmembrane helix</keyword>
<keyword evidence="2" id="KW-0472">Membrane</keyword>
<gene>
    <name evidence="3" type="ORF">B7P43_G03891</name>
</gene>
<name>A0A2J7RAS1_9NEOP</name>
<evidence type="ECO:0000313" key="4">
    <source>
        <dbReference type="Proteomes" id="UP000235965"/>
    </source>
</evidence>
<dbReference type="AlphaFoldDB" id="A0A2J7RAS1"/>
<keyword evidence="4" id="KW-1185">Reference proteome</keyword>
<comment type="caution">
    <text evidence="3">The sequence shown here is derived from an EMBL/GenBank/DDBJ whole genome shotgun (WGS) entry which is preliminary data.</text>
</comment>
<evidence type="ECO:0000313" key="3">
    <source>
        <dbReference type="EMBL" id="PNF37924.1"/>
    </source>
</evidence>
<accession>A0A2J7RAS1</accession>
<feature type="region of interest" description="Disordered" evidence="1">
    <location>
        <begin position="78"/>
        <end position="98"/>
    </location>
</feature>